<gene>
    <name evidence="2" type="ORF">LSALG_LOCUS33666</name>
</gene>
<sequence>MKANVVTSESIEVTNKSKKPVPKPRSPSPVLQDESAKRTISQPQNSIPLSTPIFIYSTVPTTTSVTTLPEVPIIKSVSEEIRTSGIPGNTSDVEPNANIGVSSEPSSFVPPTLHEDVVEKDDQMLHPGDVEITYVLKRKPTLTSAEQPQNIEKMKGGSINKEHWSIVYKRKEGEVIKNRMLFLRNKHVYSTNALKTILSSAESNNPILLSMSNVFLI</sequence>
<feature type="compositionally biased region" description="Polar residues" evidence="1">
    <location>
        <begin position="1"/>
        <end position="14"/>
    </location>
</feature>
<evidence type="ECO:0000313" key="2">
    <source>
        <dbReference type="EMBL" id="CAI9294696.1"/>
    </source>
</evidence>
<evidence type="ECO:0000313" key="3">
    <source>
        <dbReference type="Proteomes" id="UP001177003"/>
    </source>
</evidence>
<reference evidence="2" key="1">
    <citation type="submission" date="2023-04" db="EMBL/GenBank/DDBJ databases">
        <authorList>
            <person name="Vijverberg K."/>
            <person name="Xiong W."/>
            <person name="Schranz E."/>
        </authorList>
    </citation>
    <scope>NUCLEOTIDE SEQUENCE</scope>
</reference>
<organism evidence="2 3">
    <name type="scientific">Lactuca saligna</name>
    <name type="common">Willowleaf lettuce</name>
    <dbReference type="NCBI Taxonomy" id="75948"/>
    <lineage>
        <taxon>Eukaryota</taxon>
        <taxon>Viridiplantae</taxon>
        <taxon>Streptophyta</taxon>
        <taxon>Embryophyta</taxon>
        <taxon>Tracheophyta</taxon>
        <taxon>Spermatophyta</taxon>
        <taxon>Magnoliopsida</taxon>
        <taxon>eudicotyledons</taxon>
        <taxon>Gunneridae</taxon>
        <taxon>Pentapetalae</taxon>
        <taxon>asterids</taxon>
        <taxon>campanulids</taxon>
        <taxon>Asterales</taxon>
        <taxon>Asteraceae</taxon>
        <taxon>Cichorioideae</taxon>
        <taxon>Cichorieae</taxon>
        <taxon>Lactucinae</taxon>
        <taxon>Lactuca</taxon>
    </lineage>
</organism>
<dbReference type="Proteomes" id="UP001177003">
    <property type="component" value="Chromosome 7"/>
</dbReference>
<dbReference type="EMBL" id="OX465083">
    <property type="protein sequence ID" value="CAI9294696.1"/>
    <property type="molecule type" value="Genomic_DNA"/>
</dbReference>
<keyword evidence="3" id="KW-1185">Reference proteome</keyword>
<accession>A0AA35ZLJ4</accession>
<feature type="region of interest" description="Disordered" evidence="1">
    <location>
        <begin position="1"/>
        <end position="44"/>
    </location>
</feature>
<name>A0AA35ZLJ4_LACSI</name>
<protein>
    <submittedName>
        <fullName evidence="2">Uncharacterized protein</fullName>
    </submittedName>
</protein>
<dbReference type="AlphaFoldDB" id="A0AA35ZLJ4"/>
<evidence type="ECO:0000256" key="1">
    <source>
        <dbReference type="SAM" id="MobiDB-lite"/>
    </source>
</evidence>
<proteinExistence type="predicted"/>